<feature type="transmembrane region" description="Helical" evidence="1">
    <location>
        <begin position="307"/>
        <end position="327"/>
    </location>
</feature>
<dbReference type="STRING" id="1001240.GY21_01505"/>
<evidence type="ECO:0000313" key="4">
    <source>
        <dbReference type="Proteomes" id="UP000029864"/>
    </source>
</evidence>
<dbReference type="AlphaFoldDB" id="A0A099JWJ7"/>
<dbReference type="Proteomes" id="UP000029864">
    <property type="component" value="Unassembled WGS sequence"/>
</dbReference>
<feature type="transmembrane region" description="Helical" evidence="1">
    <location>
        <begin position="72"/>
        <end position="93"/>
    </location>
</feature>
<keyword evidence="1" id="KW-0472">Membrane</keyword>
<evidence type="ECO:0000313" key="3">
    <source>
        <dbReference type="EMBL" id="MBB5642411.1"/>
    </source>
</evidence>
<dbReference type="eggNOG" id="ENOG5030PDD">
    <property type="taxonomic scope" value="Bacteria"/>
</dbReference>
<protein>
    <submittedName>
        <fullName evidence="2">Uncharacterized protein</fullName>
    </submittedName>
</protein>
<feature type="transmembrane region" description="Helical" evidence="1">
    <location>
        <begin position="123"/>
        <end position="146"/>
    </location>
</feature>
<proteinExistence type="predicted"/>
<gene>
    <name evidence="3" type="ORF">BJ997_002959</name>
    <name evidence="2" type="ORF">GY21_01505</name>
</gene>
<dbReference type="RefSeq" id="WP_035834724.1">
    <property type="nucleotide sequence ID" value="NZ_JACHBQ010000001.1"/>
</dbReference>
<feature type="transmembrane region" description="Helical" evidence="1">
    <location>
        <begin position="36"/>
        <end position="60"/>
    </location>
</feature>
<feature type="transmembrane region" description="Helical" evidence="1">
    <location>
        <begin position="333"/>
        <end position="357"/>
    </location>
</feature>
<comment type="caution">
    <text evidence="2">The sequence shown here is derived from an EMBL/GenBank/DDBJ whole genome shotgun (WGS) entry which is preliminary data.</text>
</comment>
<reference evidence="2 4" key="1">
    <citation type="submission" date="2014-08" db="EMBL/GenBank/DDBJ databases">
        <authorList>
            <person name="Sisinthy S."/>
        </authorList>
    </citation>
    <scope>NUCLEOTIDE SEQUENCE [LARGE SCALE GENOMIC DNA]</scope>
    <source>
        <strain evidence="2 4">RuG17</strain>
    </source>
</reference>
<organism evidence="2 4">
    <name type="scientific">Cryobacterium roopkundense</name>
    <dbReference type="NCBI Taxonomy" id="1001240"/>
    <lineage>
        <taxon>Bacteria</taxon>
        <taxon>Bacillati</taxon>
        <taxon>Actinomycetota</taxon>
        <taxon>Actinomycetes</taxon>
        <taxon>Micrococcales</taxon>
        <taxon>Microbacteriaceae</taxon>
        <taxon>Cryobacterium</taxon>
    </lineage>
</organism>
<reference evidence="3 5" key="2">
    <citation type="submission" date="2020-08" db="EMBL/GenBank/DDBJ databases">
        <title>Sequencing the genomes of 1000 actinobacteria strains.</title>
        <authorList>
            <person name="Klenk H.-P."/>
        </authorList>
    </citation>
    <scope>NUCLEOTIDE SEQUENCE [LARGE SCALE GENOMIC DNA]</scope>
    <source>
        <strain evidence="3 5">DSM 21065</strain>
    </source>
</reference>
<feature type="transmembrane region" description="Helical" evidence="1">
    <location>
        <begin position="440"/>
        <end position="460"/>
    </location>
</feature>
<dbReference type="Proteomes" id="UP000561726">
    <property type="component" value="Unassembled WGS sequence"/>
</dbReference>
<evidence type="ECO:0000256" key="1">
    <source>
        <dbReference type="SAM" id="Phobius"/>
    </source>
</evidence>
<keyword evidence="4" id="KW-1185">Reference proteome</keyword>
<dbReference type="EMBL" id="JACHBQ010000001">
    <property type="protein sequence ID" value="MBB5642411.1"/>
    <property type="molecule type" value="Genomic_DNA"/>
</dbReference>
<evidence type="ECO:0000313" key="2">
    <source>
        <dbReference type="EMBL" id="KGJ81778.1"/>
    </source>
</evidence>
<evidence type="ECO:0000313" key="5">
    <source>
        <dbReference type="Proteomes" id="UP000561726"/>
    </source>
</evidence>
<feature type="transmembrane region" description="Helical" evidence="1">
    <location>
        <begin position="191"/>
        <end position="210"/>
    </location>
</feature>
<keyword evidence="1" id="KW-1133">Transmembrane helix</keyword>
<feature type="transmembrane region" description="Helical" evidence="1">
    <location>
        <begin position="378"/>
        <end position="401"/>
    </location>
</feature>
<feature type="transmembrane region" description="Helical" evidence="1">
    <location>
        <begin position="466"/>
        <end position="487"/>
    </location>
</feature>
<dbReference type="OrthoDB" id="5143016at2"/>
<accession>A0A099JWJ7</accession>
<feature type="transmembrane region" description="Helical" evidence="1">
    <location>
        <begin position="247"/>
        <end position="268"/>
    </location>
</feature>
<name>A0A099JWJ7_9MICO</name>
<keyword evidence="1" id="KW-0812">Transmembrane</keyword>
<feature type="transmembrane region" description="Helical" evidence="1">
    <location>
        <begin position="407"/>
        <end position="428"/>
    </location>
</feature>
<sequence length="498" mass="52175">MSGALAETAQISAVTLKLWTRELASIFHTTERRVRASVLCVAAAAAAFGLLLAVASAAQLTQNIPEVLRLNIVRTAFGSAILIPAIVTTILCVTMPARTSLQTLLDLLPVARRVSRAGQVGPSFVLGLGFSAVLCSTTIAVVAKLYPDPLHIALALALLVAVIVIVQGLSMGIFTLIASGLRRYGRLPQQYSAAVAGCSVIALGVAAIAADLLTFRPAVVGEFTAADLLLHRAAAGVLTDPAAPGPWLVMLAWASLSAAILTASFSVYRQEQGTDAIRLFRGSRPRHTPASAAIWLEELLSVRNPQAIMTVVILVPAVFALHLMAAVPPLRDLAHTLALSAPVFPFFLAVYAVGRTLRVHWLGVHLIARPLWWVSPKIVAYAVGGTVLGSLVFAVEVLIGLAEPSSAAQVGARAVLALGAALLAGTVVPYSDEQPLSMTVSGFLAAFIYLVIVSLLAWLQDFTPDALIWLITLVSAAGLLLAYAGVASAHSTDDVRRA</sequence>
<feature type="transmembrane region" description="Helical" evidence="1">
    <location>
        <begin position="152"/>
        <end position="179"/>
    </location>
</feature>
<dbReference type="EMBL" id="JPXF01000003">
    <property type="protein sequence ID" value="KGJ81778.1"/>
    <property type="molecule type" value="Genomic_DNA"/>
</dbReference>